<comment type="caution">
    <text evidence="5">The sequence shown here is derived from an EMBL/GenBank/DDBJ whole genome shotgun (WGS) entry which is preliminary data.</text>
</comment>
<evidence type="ECO:0000256" key="2">
    <source>
        <dbReference type="PIRSR" id="PIRSR000137-1"/>
    </source>
</evidence>
<evidence type="ECO:0000313" key="6">
    <source>
        <dbReference type="Proteomes" id="UP000809789"/>
    </source>
</evidence>
<evidence type="ECO:0000256" key="1">
    <source>
        <dbReference type="ARBA" id="ARBA00010790"/>
    </source>
</evidence>
<proteinExistence type="inferred from homology"/>
<dbReference type="PANTHER" id="PTHR11552">
    <property type="entry name" value="GLUCOSE-METHANOL-CHOLINE GMC OXIDOREDUCTASE"/>
    <property type="match status" value="1"/>
</dbReference>
<dbReference type="AlphaFoldDB" id="A0A8K0L0M6"/>
<feature type="chain" id="PRO_5035471224" description="Glucose-methanol-choline oxidoreductase C-terminal domain-containing protein" evidence="3">
    <location>
        <begin position="17"/>
        <end position="480"/>
    </location>
</feature>
<feature type="active site" description="Proton acceptor" evidence="2">
    <location>
        <position position="458"/>
    </location>
</feature>
<accession>A0A8K0L0M6</accession>
<keyword evidence="6" id="KW-1185">Reference proteome</keyword>
<feature type="active site" description="Proton donor" evidence="2">
    <location>
        <position position="415"/>
    </location>
</feature>
<dbReference type="PANTHER" id="PTHR11552:SF115">
    <property type="entry name" value="DEHYDROGENASE XPTC-RELATED"/>
    <property type="match status" value="1"/>
</dbReference>
<organism evidence="5 6">
    <name type="scientific">Elsinoe batatas</name>
    <dbReference type="NCBI Taxonomy" id="2601811"/>
    <lineage>
        <taxon>Eukaryota</taxon>
        <taxon>Fungi</taxon>
        <taxon>Dikarya</taxon>
        <taxon>Ascomycota</taxon>
        <taxon>Pezizomycotina</taxon>
        <taxon>Dothideomycetes</taxon>
        <taxon>Dothideomycetidae</taxon>
        <taxon>Myriangiales</taxon>
        <taxon>Elsinoaceae</taxon>
        <taxon>Elsinoe</taxon>
    </lineage>
</organism>
<feature type="domain" description="Glucose-methanol-choline oxidoreductase C-terminal" evidence="4">
    <location>
        <begin position="333"/>
        <end position="467"/>
    </location>
</feature>
<protein>
    <recommendedName>
        <fullName evidence="4">Glucose-methanol-choline oxidoreductase C-terminal domain-containing protein</fullName>
    </recommendedName>
</protein>
<dbReference type="InterPro" id="IPR036188">
    <property type="entry name" value="FAD/NAD-bd_sf"/>
</dbReference>
<comment type="similarity">
    <text evidence="1">Belongs to the GMC oxidoreductase family.</text>
</comment>
<evidence type="ECO:0000313" key="5">
    <source>
        <dbReference type="EMBL" id="KAG8626244.1"/>
    </source>
</evidence>
<dbReference type="SUPFAM" id="SSF51905">
    <property type="entry name" value="FAD/NAD(P)-binding domain"/>
    <property type="match status" value="1"/>
</dbReference>
<dbReference type="GO" id="GO:0016614">
    <property type="term" value="F:oxidoreductase activity, acting on CH-OH group of donors"/>
    <property type="evidence" value="ECO:0007669"/>
    <property type="project" value="InterPro"/>
</dbReference>
<gene>
    <name evidence="5" type="ORF">KVT40_005189</name>
</gene>
<dbReference type="Gene3D" id="3.50.50.60">
    <property type="entry name" value="FAD/NAD(P)-binding domain"/>
    <property type="match status" value="2"/>
</dbReference>
<feature type="signal peptide" evidence="3">
    <location>
        <begin position="1"/>
        <end position="16"/>
    </location>
</feature>
<sequence>MIFSVGLLALAAFTTAAPTSSNISEPYDYIVVGGGTAGIALASRLSDRFPLDRILVIEAGPYAPDEPRINTPGRKGSTLGTSYDWNFTTIPQENASRRRAYQPSNVDPTTYTRTYSANTYFIGTGYNLELRANTLVDTVTFEDGEDGDLHTTGTPCRLARSIQSSGILERSGVGLASTLEPLGVPVRLALPVGENLQDHIRVQTSFQLRDNYTSFDKLRYDPVYAAEQLTLWGQSQPSAYDYTGSEYFFGTWPSILGNSSSHLLSLATRALGNSTSPIAAEKLKYLTTPLGDNVPQLEIIFSDGYTGVKGYPSVNSTLYGKGFITLISALQHPLSVGNIHISSLAPGATPLINPNYLSYEYEVEALVAAIKYARRVASTYPLAQSWESEYEPGPAVQTDEQIRQYIRDTVLTIYHPVGTCAMLPREKGGVVDPELRVYGTQGLRVVDASVMPILPPGHIQTGVYAIAERGADFITETWRG</sequence>
<dbReference type="InterPro" id="IPR007867">
    <property type="entry name" value="GMC_OxRtase_C"/>
</dbReference>
<dbReference type="EMBL" id="JAESVG020000006">
    <property type="protein sequence ID" value="KAG8626244.1"/>
    <property type="molecule type" value="Genomic_DNA"/>
</dbReference>
<name>A0A8K0L0M6_9PEZI</name>
<evidence type="ECO:0000259" key="4">
    <source>
        <dbReference type="Pfam" id="PF05199"/>
    </source>
</evidence>
<dbReference type="PIRSF" id="PIRSF000137">
    <property type="entry name" value="Alcohol_oxidase"/>
    <property type="match status" value="1"/>
</dbReference>
<dbReference type="InterPro" id="IPR012132">
    <property type="entry name" value="GMC_OxRdtase"/>
</dbReference>
<dbReference type="Proteomes" id="UP000809789">
    <property type="component" value="Unassembled WGS sequence"/>
</dbReference>
<dbReference type="GO" id="GO:0050660">
    <property type="term" value="F:flavin adenine dinucleotide binding"/>
    <property type="evidence" value="ECO:0007669"/>
    <property type="project" value="InterPro"/>
</dbReference>
<dbReference type="OrthoDB" id="269227at2759"/>
<dbReference type="SUPFAM" id="SSF54373">
    <property type="entry name" value="FAD-linked reductases, C-terminal domain"/>
    <property type="match status" value="1"/>
</dbReference>
<dbReference type="Pfam" id="PF05199">
    <property type="entry name" value="GMC_oxred_C"/>
    <property type="match status" value="1"/>
</dbReference>
<reference evidence="5" key="1">
    <citation type="submission" date="2021-07" db="EMBL/GenBank/DDBJ databases">
        <title>Elsinoe batatas strain:CRI-CJ2 Genome sequencing and assembly.</title>
        <authorList>
            <person name="Huang L."/>
        </authorList>
    </citation>
    <scope>NUCLEOTIDE SEQUENCE</scope>
    <source>
        <strain evidence="5">CRI-CJ2</strain>
    </source>
</reference>
<keyword evidence="3" id="KW-0732">Signal</keyword>
<evidence type="ECO:0000256" key="3">
    <source>
        <dbReference type="SAM" id="SignalP"/>
    </source>
</evidence>
<dbReference type="Gene3D" id="3.30.560.10">
    <property type="entry name" value="Glucose Oxidase, domain 3"/>
    <property type="match status" value="2"/>
</dbReference>